<gene>
    <name evidence="9" type="ORF">D9757_008928</name>
</gene>
<dbReference type="OrthoDB" id="1661054at2759"/>
<dbReference type="Pfam" id="PF04124">
    <property type="entry name" value="Dor1"/>
    <property type="match status" value="1"/>
</dbReference>
<dbReference type="GO" id="GO:0017119">
    <property type="term" value="C:Golgi transport complex"/>
    <property type="evidence" value="ECO:0007669"/>
    <property type="project" value="InterPro"/>
</dbReference>
<dbReference type="EMBL" id="JAACJN010000054">
    <property type="protein sequence ID" value="KAF5382240.1"/>
    <property type="molecule type" value="Genomic_DNA"/>
</dbReference>
<dbReference type="GO" id="GO:0015031">
    <property type="term" value="P:protein transport"/>
    <property type="evidence" value="ECO:0007669"/>
    <property type="project" value="UniProtKB-KW"/>
</dbReference>
<dbReference type="PANTHER" id="PTHR21311">
    <property type="entry name" value="CONSERVED OLIGOMERIC GOLGI COMPLEX COMPONENT 8"/>
    <property type="match status" value="1"/>
</dbReference>
<keyword evidence="7" id="KW-0472">Membrane</keyword>
<name>A0A8H5HFC3_9AGAR</name>
<evidence type="ECO:0000256" key="6">
    <source>
        <dbReference type="ARBA" id="ARBA00023034"/>
    </source>
</evidence>
<comment type="subcellular location">
    <subcellularLocation>
        <location evidence="1">Golgi apparatus membrane</location>
        <topology evidence="1">Peripheral membrane protein</topology>
    </subcellularLocation>
</comment>
<dbReference type="PANTHER" id="PTHR21311:SF0">
    <property type="entry name" value="CONSERVED OLIGOMERIC GOLGI COMPLEX SUBUNIT 8"/>
    <property type="match status" value="1"/>
</dbReference>
<keyword evidence="6" id="KW-0333">Golgi apparatus</keyword>
<accession>A0A8H5HFC3</accession>
<dbReference type="GO" id="GO:0000139">
    <property type="term" value="C:Golgi membrane"/>
    <property type="evidence" value="ECO:0007669"/>
    <property type="project" value="UniProtKB-SubCell"/>
</dbReference>
<dbReference type="InterPro" id="IPR007255">
    <property type="entry name" value="COG8"/>
</dbReference>
<evidence type="ECO:0000256" key="5">
    <source>
        <dbReference type="ARBA" id="ARBA00022927"/>
    </source>
</evidence>
<evidence type="ECO:0000256" key="2">
    <source>
        <dbReference type="ARBA" id="ARBA00006419"/>
    </source>
</evidence>
<comment type="caution">
    <text evidence="9">The sequence shown here is derived from an EMBL/GenBank/DDBJ whole genome shotgun (WGS) entry which is preliminary data.</text>
</comment>
<keyword evidence="10" id="KW-1185">Reference proteome</keyword>
<reference evidence="9 10" key="1">
    <citation type="journal article" date="2020" name="ISME J.">
        <title>Uncovering the hidden diversity of litter-decomposition mechanisms in mushroom-forming fungi.</title>
        <authorList>
            <person name="Floudas D."/>
            <person name="Bentzer J."/>
            <person name="Ahren D."/>
            <person name="Johansson T."/>
            <person name="Persson P."/>
            <person name="Tunlid A."/>
        </authorList>
    </citation>
    <scope>NUCLEOTIDE SEQUENCE [LARGE SCALE GENOMIC DNA]</scope>
    <source>
        <strain evidence="9 10">CBS 406.79</strain>
    </source>
</reference>
<dbReference type="SUPFAM" id="SSF74788">
    <property type="entry name" value="Cullin repeat-like"/>
    <property type="match status" value="1"/>
</dbReference>
<dbReference type="AlphaFoldDB" id="A0A8H5HFC3"/>
<comment type="similarity">
    <text evidence="2">Belongs to the COG8 family.</text>
</comment>
<proteinExistence type="inferred from homology"/>
<dbReference type="GO" id="GO:0006891">
    <property type="term" value="P:intra-Golgi vesicle-mediated transport"/>
    <property type="evidence" value="ECO:0007669"/>
    <property type="project" value="TreeGrafter"/>
</dbReference>
<evidence type="ECO:0000256" key="8">
    <source>
        <dbReference type="ARBA" id="ARBA00031347"/>
    </source>
</evidence>
<evidence type="ECO:0000256" key="1">
    <source>
        <dbReference type="ARBA" id="ARBA00004395"/>
    </source>
</evidence>
<organism evidence="9 10">
    <name type="scientific">Collybiopsis confluens</name>
    <dbReference type="NCBI Taxonomy" id="2823264"/>
    <lineage>
        <taxon>Eukaryota</taxon>
        <taxon>Fungi</taxon>
        <taxon>Dikarya</taxon>
        <taxon>Basidiomycota</taxon>
        <taxon>Agaricomycotina</taxon>
        <taxon>Agaricomycetes</taxon>
        <taxon>Agaricomycetidae</taxon>
        <taxon>Agaricales</taxon>
        <taxon>Marasmiineae</taxon>
        <taxon>Omphalotaceae</taxon>
        <taxon>Collybiopsis</taxon>
    </lineage>
</organism>
<dbReference type="Proteomes" id="UP000518752">
    <property type="component" value="Unassembled WGS sequence"/>
</dbReference>
<evidence type="ECO:0000313" key="9">
    <source>
        <dbReference type="EMBL" id="KAF5382240.1"/>
    </source>
</evidence>
<evidence type="ECO:0000313" key="10">
    <source>
        <dbReference type="Proteomes" id="UP000518752"/>
    </source>
</evidence>
<dbReference type="InterPro" id="IPR016159">
    <property type="entry name" value="Cullin_repeat-like_dom_sf"/>
</dbReference>
<protein>
    <recommendedName>
        <fullName evidence="3">Conserved oligomeric Golgi complex subunit 8</fullName>
    </recommendedName>
    <alternativeName>
        <fullName evidence="8">Component of oligomeric Golgi complex 8</fullName>
    </alternativeName>
</protein>
<sequence>MSGTLGELLKVPSGEYLEHLTSFDLETLLSEPGVLQTQSHHLTSSLTSLTHTSYPTFISLFSSTSALSASLSELSSSLDSLLNDSLPALETSVSNWDNETASVLATRRETRTVLESHDKLRDLLDIPLLINTCVRNSYFTEALSLAAHARALMSHYSSPPLILTSILAEVDVAINHMLVSLLTTLHEPNKKLPALWKAVNFLRKMQGAFAGEEEIALAFLSGRELCLKATLDDPRRDIFRIATLEGELSSGDKDDLAKYLGKYVGLWREGVYDLITQYDSIFLSNAPKDVSSTALHGLLTTYTSHVLRTYLLPLLSFTPESPPPPITSLPISSLPSLVTQLTYCSAALGRAGAGFHSTLARCVHDAVIFIFSRDISIAENRFIAQFGWNMSSKKSRDSLASPTLSRKVNNPPPSCAWLLSPEALESNTLPTTPTTVPSHTPPSLLTSYPPLAKHANEVIEALNSLRACAPISTARGYKSLEKQGENSVSSTHGMGLIEILTRSLAEEGQVVLDNAKAVVNAEEQAGTERSRDSVIAVAFSQAFFETWVPWVIMAMTRGIFMIPENSMQEEPDSGLAELRKDWESWVQSRRDNGSLN</sequence>
<evidence type="ECO:0000256" key="7">
    <source>
        <dbReference type="ARBA" id="ARBA00023136"/>
    </source>
</evidence>
<keyword evidence="4" id="KW-0813">Transport</keyword>
<evidence type="ECO:0000256" key="3">
    <source>
        <dbReference type="ARBA" id="ARBA00020983"/>
    </source>
</evidence>
<evidence type="ECO:0000256" key="4">
    <source>
        <dbReference type="ARBA" id="ARBA00022448"/>
    </source>
</evidence>
<keyword evidence="5" id="KW-0653">Protein transport</keyword>